<dbReference type="CDD" id="cd01347">
    <property type="entry name" value="ligand_gated_channel"/>
    <property type="match status" value="1"/>
</dbReference>
<keyword evidence="4 8" id="KW-0812">Transmembrane</keyword>
<gene>
    <name evidence="12" type="ORF">QQ020_01350</name>
</gene>
<accession>A0ABT8L330</accession>
<sequence length="810" mass="91413">MVKKLKYFFRWVNLLVVLWLISVHCCLAQRVRVVDKDLRSPIENVTVYTENGSSMLTDKSGIADISGFKHYAVLYFQHPGYVNKSIPGFLNKGSEEIIEVDLTESVIKINEIVISANRWEQSKDEIPHKIVSVSPKNVIFNNPQTSADLLESSGQVFVQKSQLGGGSPMIRGFAANSVLIVVDGIRMNNAIFRSGNLQNVISIDPNILEKAEVVFGPGSVIYGSDALGGVMSFQTKKLAFSEKLKPITTGNAFIRTSTANNEKTLHANVNIAGKKLSALTSITYSDYDDLNTGRQRTDKFPDFGKRKHFVARIAGEDRIIANSDENKQVASGYNQLNLMQKLGYKINPDLDIVYTLNYSTTSDIPRYDRLIEVEDNLPVSSEWYYGPQRWMMNSLQFNATRNNRLFDRVKVTLGYQHVEESRNTRDFQDPRLKVRRENVNVFSGNFDFEKELDSKRHVYYGFEGLYNDVKSSAFIRNIDDGSLSPLSTRYPSGGSDYTSLSTYLTYQWKLNPKLNLNAGVRFSYVRITARVDEEDDIGLDFERLSIENGALNGSLGLVFKPRESWQFDVVASTGFRSPNIDDIGKVFDGSNNVVIVPNQDLKPEYTYNLESSVSKVVADRLKLSTTLFITYLDNAMVQGDFTFNGQDSIVFDGSLNKVEALINTGSAYIYGGSFNALWDLNHQFSLATSLTYNEGEDLSNNEPLRHTAPFFTKTSLSYKRRSLLMELSLKTAARRKFEDLAPSERNKTHLYTEDGALGWQTINLKAAYQFNPKWNLTGGVENILDKHYRPYSSGISAPGRNFYLALRHNF</sequence>
<evidence type="ECO:0000256" key="7">
    <source>
        <dbReference type="ARBA" id="ARBA00023237"/>
    </source>
</evidence>
<comment type="subcellular location">
    <subcellularLocation>
        <location evidence="1 8">Cell outer membrane</location>
        <topology evidence="1 8">Multi-pass membrane protein</topology>
    </subcellularLocation>
</comment>
<organism evidence="12 13">
    <name type="scientific">Agaribacillus aureus</name>
    <dbReference type="NCBI Taxonomy" id="3051825"/>
    <lineage>
        <taxon>Bacteria</taxon>
        <taxon>Pseudomonadati</taxon>
        <taxon>Bacteroidota</taxon>
        <taxon>Cytophagia</taxon>
        <taxon>Cytophagales</taxon>
        <taxon>Splendidivirgaceae</taxon>
        <taxon>Agaribacillus</taxon>
    </lineage>
</organism>
<dbReference type="Gene3D" id="2.170.130.10">
    <property type="entry name" value="TonB-dependent receptor, plug domain"/>
    <property type="match status" value="1"/>
</dbReference>
<feature type="domain" description="TonB-dependent receptor-like beta-barrel" evidence="10">
    <location>
        <begin position="356"/>
        <end position="783"/>
    </location>
</feature>
<dbReference type="InterPro" id="IPR012910">
    <property type="entry name" value="Plug_dom"/>
</dbReference>
<dbReference type="Gene3D" id="2.40.170.20">
    <property type="entry name" value="TonB-dependent receptor, beta-barrel domain"/>
    <property type="match status" value="1"/>
</dbReference>
<keyword evidence="3 8" id="KW-1134">Transmembrane beta strand</keyword>
<comment type="caution">
    <text evidence="12">The sequence shown here is derived from an EMBL/GenBank/DDBJ whole genome shotgun (WGS) entry which is preliminary data.</text>
</comment>
<dbReference type="PANTHER" id="PTHR30069:SF49">
    <property type="entry name" value="OUTER MEMBRANE PROTEIN C"/>
    <property type="match status" value="1"/>
</dbReference>
<keyword evidence="13" id="KW-1185">Reference proteome</keyword>
<evidence type="ECO:0000256" key="9">
    <source>
        <dbReference type="RuleBase" id="RU003357"/>
    </source>
</evidence>
<evidence type="ECO:0000259" key="11">
    <source>
        <dbReference type="Pfam" id="PF07715"/>
    </source>
</evidence>
<dbReference type="InterPro" id="IPR000531">
    <property type="entry name" value="Beta-barrel_TonB"/>
</dbReference>
<keyword evidence="6 8" id="KW-0472">Membrane</keyword>
<evidence type="ECO:0000256" key="6">
    <source>
        <dbReference type="ARBA" id="ARBA00023136"/>
    </source>
</evidence>
<keyword evidence="12" id="KW-0675">Receptor</keyword>
<evidence type="ECO:0000256" key="8">
    <source>
        <dbReference type="PROSITE-ProRule" id="PRU01360"/>
    </source>
</evidence>
<dbReference type="PANTHER" id="PTHR30069">
    <property type="entry name" value="TONB-DEPENDENT OUTER MEMBRANE RECEPTOR"/>
    <property type="match status" value="1"/>
</dbReference>
<dbReference type="PROSITE" id="PS52016">
    <property type="entry name" value="TONB_DEPENDENT_REC_3"/>
    <property type="match status" value="1"/>
</dbReference>
<evidence type="ECO:0000313" key="13">
    <source>
        <dbReference type="Proteomes" id="UP001172083"/>
    </source>
</evidence>
<evidence type="ECO:0000259" key="10">
    <source>
        <dbReference type="Pfam" id="PF00593"/>
    </source>
</evidence>
<dbReference type="Pfam" id="PF00593">
    <property type="entry name" value="TonB_dep_Rec_b-barrel"/>
    <property type="match status" value="1"/>
</dbReference>
<evidence type="ECO:0000256" key="1">
    <source>
        <dbReference type="ARBA" id="ARBA00004571"/>
    </source>
</evidence>
<comment type="similarity">
    <text evidence="8 9">Belongs to the TonB-dependent receptor family.</text>
</comment>
<dbReference type="InterPro" id="IPR036942">
    <property type="entry name" value="Beta-barrel_TonB_sf"/>
</dbReference>
<proteinExistence type="inferred from homology"/>
<evidence type="ECO:0000313" key="12">
    <source>
        <dbReference type="EMBL" id="MDN5210663.1"/>
    </source>
</evidence>
<dbReference type="Pfam" id="PF07715">
    <property type="entry name" value="Plug"/>
    <property type="match status" value="1"/>
</dbReference>
<evidence type="ECO:0000256" key="5">
    <source>
        <dbReference type="ARBA" id="ARBA00023077"/>
    </source>
</evidence>
<keyword evidence="7 8" id="KW-0998">Cell outer membrane</keyword>
<name>A0ABT8L330_9BACT</name>
<dbReference type="InterPro" id="IPR037066">
    <property type="entry name" value="Plug_dom_sf"/>
</dbReference>
<evidence type="ECO:0000256" key="3">
    <source>
        <dbReference type="ARBA" id="ARBA00022452"/>
    </source>
</evidence>
<evidence type="ECO:0000256" key="4">
    <source>
        <dbReference type="ARBA" id="ARBA00022692"/>
    </source>
</evidence>
<dbReference type="EMBL" id="JAUJEB010000001">
    <property type="protein sequence ID" value="MDN5210663.1"/>
    <property type="molecule type" value="Genomic_DNA"/>
</dbReference>
<protein>
    <submittedName>
        <fullName evidence="12">TonB-dependent receptor</fullName>
    </submittedName>
</protein>
<dbReference type="InterPro" id="IPR039426">
    <property type="entry name" value="TonB-dep_rcpt-like"/>
</dbReference>
<evidence type="ECO:0000256" key="2">
    <source>
        <dbReference type="ARBA" id="ARBA00022448"/>
    </source>
</evidence>
<reference evidence="12" key="1">
    <citation type="submission" date="2023-06" db="EMBL/GenBank/DDBJ databases">
        <title>Genomic of Agaribacillus aureum.</title>
        <authorList>
            <person name="Wang G."/>
        </authorList>
    </citation>
    <scope>NUCLEOTIDE SEQUENCE</scope>
    <source>
        <strain evidence="12">BMA12</strain>
    </source>
</reference>
<dbReference type="SUPFAM" id="SSF56935">
    <property type="entry name" value="Porins"/>
    <property type="match status" value="1"/>
</dbReference>
<feature type="domain" description="TonB-dependent receptor plug" evidence="11">
    <location>
        <begin position="123"/>
        <end position="230"/>
    </location>
</feature>
<dbReference type="RefSeq" id="WP_346756006.1">
    <property type="nucleotide sequence ID" value="NZ_JAUJEB010000001.1"/>
</dbReference>
<dbReference type="Proteomes" id="UP001172083">
    <property type="component" value="Unassembled WGS sequence"/>
</dbReference>
<keyword evidence="5 9" id="KW-0798">TonB box</keyword>
<keyword evidence="2 8" id="KW-0813">Transport</keyword>